<keyword evidence="4 12" id="KW-0808">Transferase</keyword>
<evidence type="ECO:0000313" key="12">
    <source>
        <dbReference type="EMBL" id="SLN16475.1"/>
    </source>
</evidence>
<keyword evidence="5" id="KW-0418">Kinase</keyword>
<dbReference type="Pfam" id="PF00512">
    <property type="entry name" value="HisKA"/>
    <property type="match status" value="1"/>
</dbReference>
<feature type="domain" description="Histidine kinase" evidence="8">
    <location>
        <begin position="361"/>
        <end position="578"/>
    </location>
</feature>
<dbReference type="PRINTS" id="PR00344">
    <property type="entry name" value="BCTRLSENSOR"/>
</dbReference>
<evidence type="ECO:0000256" key="4">
    <source>
        <dbReference type="ARBA" id="ARBA00022679"/>
    </source>
</evidence>
<dbReference type="AlphaFoldDB" id="A0A1Y5RH46"/>
<reference evidence="12 13" key="1">
    <citation type="submission" date="2017-03" db="EMBL/GenBank/DDBJ databases">
        <authorList>
            <person name="Afonso C.L."/>
            <person name="Miller P.J."/>
            <person name="Scott M.A."/>
            <person name="Spackman E."/>
            <person name="Goraichik I."/>
            <person name="Dimitrov K.M."/>
            <person name="Suarez D.L."/>
            <person name="Swayne D.E."/>
        </authorList>
    </citation>
    <scope>NUCLEOTIDE SEQUENCE [LARGE SCALE GENOMIC DNA]</scope>
    <source>
        <strain evidence="12 13">CECT 7971</strain>
    </source>
</reference>
<dbReference type="GO" id="GO:0006355">
    <property type="term" value="P:regulation of DNA-templated transcription"/>
    <property type="evidence" value="ECO:0007669"/>
    <property type="project" value="InterPro"/>
</dbReference>
<dbReference type="EMBL" id="FWFW01000001">
    <property type="protein sequence ID" value="SLN16475.1"/>
    <property type="molecule type" value="Genomic_DNA"/>
</dbReference>
<dbReference type="STRING" id="658057.SAMN04488032_101304"/>
<evidence type="ECO:0000313" key="13">
    <source>
        <dbReference type="Proteomes" id="UP000193307"/>
    </source>
</evidence>
<dbReference type="CDD" id="cd17546">
    <property type="entry name" value="REC_hyHK_CKI1_RcsC-like"/>
    <property type="match status" value="1"/>
</dbReference>
<dbReference type="SMART" id="SM00091">
    <property type="entry name" value="PAS"/>
    <property type="match status" value="1"/>
</dbReference>
<protein>
    <recommendedName>
        <fullName evidence="2">histidine kinase</fullName>
        <ecNumber evidence="2">2.7.13.3</ecNumber>
    </recommendedName>
</protein>
<keyword evidence="7" id="KW-0812">Transmembrane</keyword>
<evidence type="ECO:0000259" key="8">
    <source>
        <dbReference type="PROSITE" id="PS50109"/>
    </source>
</evidence>
<dbReference type="NCBIfam" id="TIGR00229">
    <property type="entry name" value="sensory_box"/>
    <property type="match status" value="1"/>
</dbReference>
<evidence type="ECO:0000256" key="7">
    <source>
        <dbReference type="SAM" id="Phobius"/>
    </source>
</evidence>
<feature type="domain" description="PAS" evidence="10">
    <location>
        <begin position="214"/>
        <end position="268"/>
    </location>
</feature>
<evidence type="ECO:0000256" key="2">
    <source>
        <dbReference type="ARBA" id="ARBA00012438"/>
    </source>
</evidence>
<dbReference type="Gene3D" id="3.40.50.2300">
    <property type="match status" value="1"/>
</dbReference>
<dbReference type="InterPro" id="IPR036641">
    <property type="entry name" value="HPT_dom_sf"/>
</dbReference>
<dbReference type="SMART" id="SM00387">
    <property type="entry name" value="HATPase_c"/>
    <property type="match status" value="1"/>
</dbReference>
<evidence type="ECO:0000259" key="9">
    <source>
        <dbReference type="PROSITE" id="PS50110"/>
    </source>
</evidence>
<name>A0A1Y5RH46_9RHOB</name>
<dbReference type="PROSITE" id="PS50113">
    <property type="entry name" value="PAC"/>
    <property type="match status" value="1"/>
</dbReference>
<dbReference type="InterPro" id="IPR005467">
    <property type="entry name" value="His_kinase_dom"/>
</dbReference>
<sequence length="858" mass="94699">MHEKAGADMKQTWFNAAWLIALVLGLTLSGVLAFSVWSRLGALDTAQQDQREWLFSQLEVEYLKLVEAVHHVEFDENDDLDDLRKRFDVFYSRVKIAETVSKTISGPINGIGVLRADLDAFIPLIDGPDDALRAQIGTFGDALETRRHVAREIALASIAMDAEASQSEREQIIFLIETLVSAIIFVTAFLIGAIFILFRRSKSLRLATQDAEFTGERLNSMLRASLDAVIVVDEFGTILETNGSAKAVFKYDHDEMLGGSLIDLLVPERYRGRLNSYFENYRSTGETLIADQGRVEWKMIDKAGREFSAEVVATRVRSDEKNMFVTYVRDITDAKEKEAEILQRRDEALAAYKEKSRFFAMMSHEMRTPLNGVISALQLLDDGNLDDTQRKYLAAAETSGDILLGHINDVLAIERIETDEGAEPSPVDIATLTATIFGAMTPFADVSGVRFHLDQAGLDDRLVMTDPRALQQILVNLLSNAIKFSPDGDVTLASRFVDAQGVMVFEVKDTGIGISQEDVQLIFDDFVSLDSSYQRRTGGTGLGLGIVKRQVRRLDGTITCTSELGHGTVFRVELPAQDVTGLHVNSTTESVSDKALGRAHSLPAQSCLVVDDNTVNRELLQAMLEQLGHHAVVAKSGPEAIELAQKSAFDVILMDISMPGMSGIEATQAIISGTGPSRTAPFIAVTAHALPQQRAEFRAAGLSGFIEKPLRRNTLIQVLYESCAGLKNDIKDADNDAVDQDTDLLDMDQISEVIEVIGVEKFNTQLQKFLIQSEQDLAFINTRERLCDIREHVHAFAGACAVMGARQMHHIGRDIQDACDAGASDRVCDLLGLMSQTWSQTRLELQHLVMDQDVKVLN</sequence>
<keyword evidence="3 6" id="KW-0597">Phosphoprotein</keyword>
<dbReference type="PROSITE" id="PS50110">
    <property type="entry name" value="RESPONSE_REGULATORY"/>
    <property type="match status" value="1"/>
</dbReference>
<evidence type="ECO:0000259" key="11">
    <source>
        <dbReference type="PROSITE" id="PS50113"/>
    </source>
</evidence>
<dbReference type="InterPro" id="IPR036890">
    <property type="entry name" value="HATPase_C_sf"/>
</dbReference>
<dbReference type="InterPro" id="IPR001789">
    <property type="entry name" value="Sig_transdc_resp-reg_receiver"/>
</dbReference>
<dbReference type="InterPro" id="IPR035965">
    <property type="entry name" value="PAS-like_dom_sf"/>
</dbReference>
<dbReference type="InterPro" id="IPR013767">
    <property type="entry name" value="PAS_fold"/>
</dbReference>
<dbReference type="Pfam" id="PF00072">
    <property type="entry name" value="Response_reg"/>
    <property type="match status" value="1"/>
</dbReference>
<evidence type="ECO:0000259" key="10">
    <source>
        <dbReference type="PROSITE" id="PS50112"/>
    </source>
</evidence>
<evidence type="ECO:0000256" key="3">
    <source>
        <dbReference type="ARBA" id="ARBA00022553"/>
    </source>
</evidence>
<keyword evidence="7" id="KW-0472">Membrane</keyword>
<dbReference type="OrthoDB" id="9801651at2"/>
<feature type="transmembrane region" description="Helical" evidence="7">
    <location>
        <begin position="172"/>
        <end position="198"/>
    </location>
</feature>
<evidence type="ECO:0000256" key="1">
    <source>
        <dbReference type="ARBA" id="ARBA00000085"/>
    </source>
</evidence>
<dbReference type="Gene3D" id="1.20.120.160">
    <property type="entry name" value="HPT domain"/>
    <property type="match status" value="1"/>
</dbReference>
<dbReference type="Proteomes" id="UP000193307">
    <property type="component" value="Unassembled WGS sequence"/>
</dbReference>
<keyword evidence="13" id="KW-1185">Reference proteome</keyword>
<dbReference type="InterPro" id="IPR000014">
    <property type="entry name" value="PAS"/>
</dbReference>
<gene>
    <name evidence="12" type="primary">arcB_1</name>
    <name evidence="12" type="ORF">PAM7971_00346</name>
</gene>
<dbReference type="InterPro" id="IPR036097">
    <property type="entry name" value="HisK_dim/P_sf"/>
</dbReference>
<proteinExistence type="predicted"/>
<dbReference type="InterPro" id="IPR004358">
    <property type="entry name" value="Sig_transdc_His_kin-like_C"/>
</dbReference>
<dbReference type="Gene3D" id="3.30.450.20">
    <property type="entry name" value="PAS domain"/>
    <property type="match status" value="1"/>
</dbReference>
<dbReference type="SUPFAM" id="SSF52172">
    <property type="entry name" value="CheY-like"/>
    <property type="match status" value="1"/>
</dbReference>
<comment type="catalytic activity">
    <reaction evidence="1">
        <text>ATP + protein L-histidine = ADP + protein N-phospho-L-histidine.</text>
        <dbReference type="EC" id="2.7.13.3"/>
    </reaction>
</comment>
<dbReference type="SUPFAM" id="SSF55874">
    <property type="entry name" value="ATPase domain of HSP90 chaperone/DNA topoisomerase II/histidine kinase"/>
    <property type="match status" value="1"/>
</dbReference>
<dbReference type="PROSITE" id="PS50109">
    <property type="entry name" value="HIS_KIN"/>
    <property type="match status" value="1"/>
</dbReference>
<feature type="domain" description="Response regulatory" evidence="9">
    <location>
        <begin position="606"/>
        <end position="723"/>
    </location>
</feature>
<dbReference type="InterPro" id="IPR003661">
    <property type="entry name" value="HisK_dim/P_dom"/>
</dbReference>
<evidence type="ECO:0000256" key="5">
    <source>
        <dbReference type="ARBA" id="ARBA00022777"/>
    </source>
</evidence>
<keyword evidence="7" id="KW-1133">Transmembrane helix</keyword>
<dbReference type="InterPro" id="IPR011006">
    <property type="entry name" value="CheY-like_superfamily"/>
</dbReference>
<evidence type="ECO:0000256" key="6">
    <source>
        <dbReference type="PROSITE-ProRule" id="PRU00169"/>
    </source>
</evidence>
<dbReference type="SUPFAM" id="SSF55785">
    <property type="entry name" value="PYP-like sensor domain (PAS domain)"/>
    <property type="match status" value="1"/>
</dbReference>
<dbReference type="SMART" id="SM00388">
    <property type="entry name" value="HisKA"/>
    <property type="match status" value="1"/>
</dbReference>
<dbReference type="CDD" id="cd00082">
    <property type="entry name" value="HisKA"/>
    <property type="match status" value="1"/>
</dbReference>
<dbReference type="CDD" id="cd00130">
    <property type="entry name" value="PAS"/>
    <property type="match status" value="1"/>
</dbReference>
<organism evidence="12 13">
    <name type="scientific">Pacificibacter marinus</name>
    <dbReference type="NCBI Taxonomy" id="658057"/>
    <lineage>
        <taxon>Bacteria</taxon>
        <taxon>Pseudomonadati</taxon>
        <taxon>Pseudomonadota</taxon>
        <taxon>Alphaproteobacteria</taxon>
        <taxon>Rhodobacterales</taxon>
        <taxon>Roseobacteraceae</taxon>
        <taxon>Pacificibacter</taxon>
    </lineage>
</organism>
<dbReference type="FunFam" id="3.30.565.10:FF:000006">
    <property type="entry name" value="Sensor histidine kinase WalK"/>
    <property type="match status" value="1"/>
</dbReference>
<accession>A0A1Y5RH46</accession>
<dbReference type="Pfam" id="PF02518">
    <property type="entry name" value="HATPase_c"/>
    <property type="match status" value="1"/>
</dbReference>
<dbReference type="SMART" id="SM00448">
    <property type="entry name" value="REC"/>
    <property type="match status" value="1"/>
</dbReference>
<dbReference type="SUPFAM" id="SSF47226">
    <property type="entry name" value="Histidine-containing phosphotransfer domain, HPT domain"/>
    <property type="match status" value="1"/>
</dbReference>
<dbReference type="Pfam" id="PF00989">
    <property type="entry name" value="PAS"/>
    <property type="match status" value="1"/>
</dbReference>
<feature type="modified residue" description="4-aspartylphosphate" evidence="6">
    <location>
        <position position="655"/>
    </location>
</feature>
<dbReference type="SUPFAM" id="SSF47384">
    <property type="entry name" value="Homodimeric domain of signal transducing histidine kinase"/>
    <property type="match status" value="1"/>
</dbReference>
<dbReference type="Gene3D" id="1.10.287.130">
    <property type="match status" value="1"/>
</dbReference>
<dbReference type="EC" id="2.7.13.3" evidence="2"/>
<dbReference type="GO" id="GO:0000155">
    <property type="term" value="F:phosphorelay sensor kinase activity"/>
    <property type="evidence" value="ECO:0007669"/>
    <property type="project" value="InterPro"/>
</dbReference>
<dbReference type="InterPro" id="IPR003594">
    <property type="entry name" value="HATPase_dom"/>
</dbReference>
<dbReference type="InterPro" id="IPR000700">
    <property type="entry name" value="PAS-assoc_C"/>
</dbReference>
<dbReference type="PROSITE" id="PS50112">
    <property type="entry name" value="PAS"/>
    <property type="match status" value="1"/>
</dbReference>
<feature type="domain" description="PAC" evidence="11">
    <location>
        <begin position="293"/>
        <end position="343"/>
    </location>
</feature>
<dbReference type="PANTHER" id="PTHR43047">
    <property type="entry name" value="TWO-COMPONENT HISTIDINE PROTEIN KINASE"/>
    <property type="match status" value="1"/>
</dbReference>
<dbReference type="Gene3D" id="3.30.565.10">
    <property type="entry name" value="Histidine kinase-like ATPase, C-terminal domain"/>
    <property type="match status" value="1"/>
</dbReference>